<sequence length="394" mass="42041">MGVRTSFRQGLLCAAAIITAMAMPADTLALEPAEFTIEAAPLGDALRAFSQQSGRAILFSEGTVSGLTAPRLTGTYEPEAALGLLLQGTGLEFTQGPNGNLIVRRQTGADPVQTPEPGRGRGREVSGEPDPETDSRRIETITVTGTSIRGIAPESSPFQMFTREEIFESGLASTEQFLRTIPQLFGGGSSEFVPVTLPNDSNSGQNNTAGSSANLRGLGSRGTLVLLNGNRVAPSSQIGDFVDLSLIPVSAIERIDLLTDGASSIYGGDAIAGVVNFILRDDFDGAETSLRYGNVTSGDMREIRLSQTLGRAWGSGNLLATYEYYDRDALSLADRPDIDIFPPRTPSVVLPDPAFFSLLPGQERHSGVISVRQDFQDLSCSPMFGQFRGRFKLL</sequence>
<evidence type="ECO:0000313" key="8">
    <source>
        <dbReference type="EMBL" id="MFC4726091.1"/>
    </source>
</evidence>
<organism evidence="8 9">
    <name type="scientific">Glycocaulis abyssi</name>
    <dbReference type="NCBI Taxonomy" id="1433403"/>
    <lineage>
        <taxon>Bacteria</taxon>
        <taxon>Pseudomonadati</taxon>
        <taxon>Pseudomonadota</taxon>
        <taxon>Alphaproteobacteria</taxon>
        <taxon>Maricaulales</taxon>
        <taxon>Maricaulaceae</taxon>
        <taxon>Glycocaulis</taxon>
    </lineage>
</organism>
<keyword evidence="4" id="KW-0812">Transmembrane</keyword>
<gene>
    <name evidence="8" type="ORF">ACFPB0_12380</name>
</gene>
<dbReference type="Gene3D" id="3.55.50.30">
    <property type="match status" value="1"/>
</dbReference>
<dbReference type="PROSITE" id="PS52016">
    <property type="entry name" value="TONB_DEPENDENT_REC_3"/>
    <property type="match status" value="1"/>
</dbReference>
<evidence type="ECO:0000256" key="5">
    <source>
        <dbReference type="SAM" id="MobiDB-lite"/>
    </source>
</evidence>
<feature type="domain" description="Secretin/TonB short N-terminal" evidence="7">
    <location>
        <begin position="55"/>
        <end position="106"/>
    </location>
</feature>
<evidence type="ECO:0000313" key="9">
    <source>
        <dbReference type="Proteomes" id="UP001596024"/>
    </source>
</evidence>
<keyword evidence="2 4" id="KW-0472">Membrane</keyword>
<dbReference type="Proteomes" id="UP001596024">
    <property type="component" value="Unassembled WGS sequence"/>
</dbReference>
<evidence type="ECO:0000256" key="3">
    <source>
        <dbReference type="ARBA" id="ARBA00023237"/>
    </source>
</evidence>
<dbReference type="SUPFAM" id="SSF56935">
    <property type="entry name" value="Porins"/>
    <property type="match status" value="1"/>
</dbReference>
<dbReference type="EMBL" id="JBHSGQ010000007">
    <property type="protein sequence ID" value="MFC4726091.1"/>
    <property type="molecule type" value="Genomic_DNA"/>
</dbReference>
<evidence type="ECO:0000256" key="4">
    <source>
        <dbReference type="PROSITE-ProRule" id="PRU01360"/>
    </source>
</evidence>
<dbReference type="Pfam" id="PF07715">
    <property type="entry name" value="Plug"/>
    <property type="match status" value="1"/>
</dbReference>
<keyword evidence="3 4" id="KW-0998">Cell outer membrane</keyword>
<dbReference type="PANTHER" id="PTHR47234:SF3">
    <property type="entry name" value="SECRETIN_TONB SHORT N-TERMINAL DOMAIN-CONTAINING PROTEIN"/>
    <property type="match status" value="1"/>
</dbReference>
<dbReference type="InterPro" id="IPR012910">
    <property type="entry name" value="Plug_dom"/>
</dbReference>
<dbReference type="InterPro" id="IPR011662">
    <property type="entry name" value="Secretin/TonB_short_N"/>
</dbReference>
<keyword evidence="4" id="KW-1134">Transmembrane beta strand</keyword>
<keyword evidence="6" id="KW-0732">Signal</keyword>
<dbReference type="InterPro" id="IPR037066">
    <property type="entry name" value="Plug_dom_sf"/>
</dbReference>
<evidence type="ECO:0000256" key="2">
    <source>
        <dbReference type="ARBA" id="ARBA00023136"/>
    </source>
</evidence>
<accession>A0ABV9NCN4</accession>
<name>A0ABV9NCN4_9PROT</name>
<feature type="region of interest" description="Disordered" evidence="5">
    <location>
        <begin position="106"/>
        <end position="137"/>
    </location>
</feature>
<evidence type="ECO:0000256" key="6">
    <source>
        <dbReference type="SAM" id="SignalP"/>
    </source>
</evidence>
<keyword evidence="8" id="KW-0675">Receptor</keyword>
<dbReference type="RefSeq" id="WP_371395235.1">
    <property type="nucleotide sequence ID" value="NZ_CP163422.1"/>
</dbReference>
<feature type="chain" id="PRO_5045377688" evidence="6">
    <location>
        <begin position="30"/>
        <end position="394"/>
    </location>
</feature>
<dbReference type="Pfam" id="PF07660">
    <property type="entry name" value="STN"/>
    <property type="match status" value="1"/>
</dbReference>
<dbReference type="SMART" id="SM00965">
    <property type="entry name" value="STN"/>
    <property type="match status" value="1"/>
</dbReference>
<dbReference type="InterPro" id="IPR039426">
    <property type="entry name" value="TonB-dep_rcpt-like"/>
</dbReference>
<comment type="similarity">
    <text evidence="4">Belongs to the TonB-dependent receptor family.</text>
</comment>
<keyword evidence="9" id="KW-1185">Reference proteome</keyword>
<dbReference type="Gene3D" id="2.170.130.10">
    <property type="entry name" value="TonB-dependent receptor, plug domain"/>
    <property type="match status" value="1"/>
</dbReference>
<dbReference type="PANTHER" id="PTHR47234">
    <property type="match status" value="1"/>
</dbReference>
<reference evidence="9" key="1">
    <citation type="journal article" date="2019" name="Int. J. Syst. Evol. Microbiol.">
        <title>The Global Catalogue of Microorganisms (GCM) 10K type strain sequencing project: providing services to taxonomists for standard genome sequencing and annotation.</title>
        <authorList>
            <consortium name="The Broad Institute Genomics Platform"/>
            <consortium name="The Broad Institute Genome Sequencing Center for Infectious Disease"/>
            <person name="Wu L."/>
            <person name="Ma J."/>
        </authorList>
    </citation>
    <scope>NUCLEOTIDE SEQUENCE [LARGE SCALE GENOMIC DNA]</scope>
    <source>
        <strain evidence="9">CCUG 62981</strain>
    </source>
</reference>
<comment type="subcellular location">
    <subcellularLocation>
        <location evidence="4">Cell outer membrane</location>
        <topology evidence="4">Multi-pass membrane protein</topology>
    </subcellularLocation>
</comment>
<proteinExistence type="inferred from homology"/>
<feature type="signal peptide" evidence="6">
    <location>
        <begin position="1"/>
        <end position="29"/>
    </location>
</feature>
<evidence type="ECO:0000256" key="1">
    <source>
        <dbReference type="ARBA" id="ARBA00022448"/>
    </source>
</evidence>
<protein>
    <submittedName>
        <fullName evidence="8">TonB-dependent receptor plug domain-containing protein</fullName>
    </submittedName>
</protein>
<keyword evidence="1 4" id="KW-0813">Transport</keyword>
<evidence type="ECO:0000259" key="7">
    <source>
        <dbReference type="SMART" id="SM00965"/>
    </source>
</evidence>
<comment type="caution">
    <text evidence="8">The sequence shown here is derived from an EMBL/GenBank/DDBJ whole genome shotgun (WGS) entry which is preliminary data.</text>
</comment>